<protein>
    <submittedName>
        <fullName evidence="1">Uncharacterized protein</fullName>
    </submittedName>
</protein>
<reference evidence="1" key="1">
    <citation type="submission" date="2021-02" db="EMBL/GenBank/DDBJ databases">
        <authorList>
            <consortium name="DOE Joint Genome Institute"/>
            <person name="Ahrendt S."/>
            <person name="Looney B.P."/>
            <person name="Miyauchi S."/>
            <person name="Morin E."/>
            <person name="Drula E."/>
            <person name="Courty P.E."/>
            <person name="Chicoki N."/>
            <person name="Fauchery L."/>
            <person name="Kohler A."/>
            <person name="Kuo A."/>
            <person name="Labutti K."/>
            <person name="Pangilinan J."/>
            <person name="Lipzen A."/>
            <person name="Riley R."/>
            <person name="Andreopoulos W."/>
            <person name="He G."/>
            <person name="Johnson J."/>
            <person name="Barry K.W."/>
            <person name="Grigoriev I.V."/>
            <person name="Nagy L."/>
            <person name="Hibbett D."/>
            <person name="Henrissat B."/>
            <person name="Matheny P.B."/>
            <person name="Labbe J."/>
            <person name="Martin F."/>
        </authorList>
    </citation>
    <scope>NUCLEOTIDE SEQUENCE</scope>
    <source>
        <strain evidence="1">FP105234-sp</strain>
    </source>
</reference>
<name>A0ACB8R5V0_9AGAM</name>
<dbReference type="EMBL" id="MU276320">
    <property type="protein sequence ID" value="KAI0039320.1"/>
    <property type="molecule type" value="Genomic_DNA"/>
</dbReference>
<evidence type="ECO:0000313" key="1">
    <source>
        <dbReference type="EMBL" id="KAI0039320.1"/>
    </source>
</evidence>
<accession>A0ACB8R5V0</accession>
<organism evidence="1 2">
    <name type="scientific">Auriscalpium vulgare</name>
    <dbReference type="NCBI Taxonomy" id="40419"/>
    <lineage>
        <taxon>Eukaryota</taxon>
        <taxon>Fungi</taxon>
        <taxon>Dikarya</taxon>
        <taxon>Basidiomycota</taxon>
        <taxon>Agaricomycotina</taxon>
        <taxon>Agaricomycetes</taxon>
        <taxon>Russulales</taxon>
        <taxon>Auriscalpiaceae</taxon>
        <taxon>Auriscalpium</taxon>
    </lineage>
</organism>
<dbReference type="Proteomes" id="UP000814033">
    <property type="component" value="Unassembled WGS sequence"/>
</dbReference>
<proteinExistence type="predicted"/>
<keyword evidence="2" id="KW-1185">Reference proteome</keyword>
<feature type="non-terminal residue" evidence="1">
    <location>
        <position position="225"/>
    </location>
</feature>
<reference evidence="1" key="2">
    <citation type="journal article" date="2022" name="New Phytol.">
        <title>Evolutionary transition to the ectomycorrhizal habit in the genomes of a hyperdiverse lineage of mushroom-forming fungi.</title>
        <authorList>
            <person name="Looney B."/>
            <person name="Miyauchi S."/>
            <person name="Morin E."/>
            <person name="Drula E."/>
            <person name="Courty P.E."/>
            <person name="Kohler A."/>
            <person name="Kuo A."/>
            <person name="LaButti K."/>
            <person name="Pangilinan J."/>
            <person name="Lipzen A."/>
            <person name="Riley R."/>
            <person name="Andreopoulos W."/>
            <person name="He G."/>
            <person name="Johnson J."/>
            <person name="Nolan M."/>
            <person name="Tritt A."/>
            <person name="Barry K.W."/>
            <person name="Grigoriev I.V."/>
            <person name="Nagy L.G."/>
            <person name="Hibbett D."/>
            <person name="Henrissat B."/>
            <person name="Matheny P.B."/>
            <person name="Labbe J."/>
            <person name="Martin F.M."/>
        </authorList>
    </citation>
    <scope>NUCLEOTIDE SEQUENCE</scope>
    <source>
        <strain evidence="1">FP105234-sp</strain>
    </source>
</reference>
<gene>
    <name evidence="1" type="ORF">FA95DRAFT_1577662</name>
</gene>
<evidence type="ECO:0000313" key="2">
    <source>
        <dbReference type="Proteomes" id="UP000814033"/>
    </source>
</evidence>
<comment type="caution">
    <text evidence="1">The sequence shown here is derived from an EMBL/GenBank/DDBJ whole genome shotgun (WGS) entry which is preliminary data.</text>
</comment>
<sequence>MAAMSWTTARRLVNRFLDLEAVVDEGEGEDFDDDDESESCIVPDQLVEHSIYDDGLPSAMAGIEDEAPLLHAMAAEFRRRAVTDSGPSAHNDDYGLLFAVRVQRMKEQIVKDALMARSGLQPRSAQRRERFPEIVAIDVKPFAVGYIYIRARALHDVQNFIKAPVLYLLGRHPPMLVDDTKNIEFALNRSANPPAAPLRRGQHIRILSGRYDGDLAIILDTQDSQ</sequence>